<dbReference type="RefSeq" id="WP_132582876.1">
    <property type="nucleotide sequence ID" value="NZ_SMAJ01000008.1"/>
</dbReference>
<keyword evidence="3" id="KW-1185">Reference proteome</keyword>
<feature type="signal peptide" evidence="1">
    <location>
        <begin position="1"/>
        <end position="22"/>
    </location>
</feature>
<dbReference type="AlphaFoldDB" id="A0A4R3M023"/>
<gene>
    <name evidence="2" type="ORF">EDC26_10876</name>
</gene>
<proteinExistence type="predicted"/>
<dbReference type="Pfam" id="PF13663">
    <property type="entry name" value="DUF4148"/>
    <property type="match status" value="1"/>
</dbReference>
<reference evidence="2 3" key="1">
    <citation type="submission" date="2019-03" db="EMBL/GenBank/DDBJ databases">
        <title>Genomic Encyclopedia of Type Strains, Phase IV (KMG-IV): sequencing the most valuable type-strain genomes for metagenomic binning, comparative biology and taxonomic classification.</title>
        <authorList>
            <person name="Goeker M."/>
        </authorList>
    </citation>
    <scope>NUCLEOTIDE SEQUENCE [LARGE SCALE GENOMIC DNA]</scope>
    <source>
        <strain evidence="2 3">DSM 24591</strain>
    </source>
</reference>
<comment type="caution">
    <text evidence="2">The sequence shown here is derived from an EMBL/GenBank/DDBJ whole genome shotgun (WGS) entry which is preliminary data.</text>
</comment>
<protein>
    <submittedName>
        <fullName evidence="2">Uncharacterized protein DUF4148</fullName>
    </submittedName>
</protein>
<evidence type="ECO:0000256" key="1">
    <source>
        <dbReference type="SAM" id="SignalP"/>
    </source>
</evidence>
<organism evidence="2 3">
    <name type="scientific">Paralcaligenes ureilyticus</name>
    <dbReference type="NCBI Taxonomy" id="627131"/>
    <lineage>
        <taxon>Bacteria</taxon>
        <taxon>Pseudomonadati</taxon>
        <taxon>Pseudomonadota</taxon>
        <taxon>Betaproteobacteria</taxon>
        <taxon>Burkholderiales</taxon>
        <taxon>Alcaligenaceae</taxon>
        <taxon>Paralcaligenes</taxon>
    </lineage>
</organism>
<feature type="chain" id="PRO_5020217123" evidence="1">
    <location>
        <begin position="23"/>
        <end position="84"/>
    </location>
</feature>
<evidence type="ECO:0000313" key="2">
    <source>
        <dbReference type="EMBL" id="TCT06340.1"/>
    </source>
</evidence>
<evidence type="ECO:0000313" key="3">
    <source>
        <dbReference type="Proteomes" id="UP000295525"/>
    </source>
</evidence>
<sequence length="84" mass="8864">MIKTSLTVAVAALALLAGSASAASLTRAQVVEQLQQARAAGQLYTGENQPYPISTNVPSNVSRSAVLAQLEQYKGQHPHQPVEH</sequence>
<name>A0A4R3M023_9BURK</name>
<accession>A0A4R3M023</accession>
<dbReference type="EMBL" id="SMAJ01000008">
    <property type="protein sequence ID" value="TCT06340.1"/>
    <property type="molecule type" value="Genomic_DNA"/>
</dbReference>
<keyword evidence="1" id="KW-0732">Signal</keyword>
<dbReference type="Proteomes" id="UP000295525">
    <property type="component" value="Unassembled WGS sequence"/>
</dbReference>
<dbReference type="InterPro" id="IPR025421">
    <property type="entry name" value="DUF4148"/>
</dbReference>